<protein>
    <submittedName>
        <fullName evidence="1">Uncharacterized protein</fullName>
    </submittedName>
</protein>
<comment type="caution">
    <text evidence="1">The sequence shown here is derived from an EMBL/GenBank/DDBJ whole genome shotgun (WGS) entry which is preliminary data.</text>
</comment>
<dbReference type="AlphaFoldDB" id="A0A2I0KI75"/>
<name>A0A2I0KI75_PUNGR</name>
<reference evidence="1 2" key="1">
    <citation type="submission" date="2017-11" db="EMBL/GenBank/DDBJ databases">
        <title>De-novo sequencing of pomegranate (Punica granatum L.) genome.</title>
        <authorList>
            <person name="Akparov Z."/>
            <person name="Amiraslanov A."/>
            <person name="Hajiyeva S."/>
            <person name="Abbasov M."/>
            <person name="Kaur K."/>
            <person name="Hamwieh A."/>
            <person name="Solovyev V."/>
            <person name="Salamov A."/>
            <person name="Braich B."/>
            <person name="Kosarev P."/>
            <person name="Mahmoud A."/>
            <person name="Hajiyev E."/>
            <person name="Babayeva S."/>
            <person name="Izzatullayeva V."/>
            <person name="Mammadov A."/>
            <person name="Mammadov A."/>
            <person name="Sharifova S."/>
            <person name="Ojaghi J."/>
            <person name="Eynullazada K."/>
            <person name="Bayramov B."/>
            <person name="Abdulazimova A."/>
            <person name="Shahmuradov I."/>
        </authorList>
    </citation>
    <scope>NUCLEOTIDE SEQUENCE [LARGE SCALE GENOMIC DNA]</scope>
    <source>
        <strain evidence="2">cv. AG2017</strain>
        <tissue evidence="1">Leaf</tissue>
    </source>
</reference>
<evidence type="ECO:0000313" key="2">
    <source>
        <dbReference type="Proteomes" id="UP000233551"/>
    </source>
</evidence>
<keyword evidence="2" id="KW-1185">Reference proteome</keyword>
<dbReference type="EMBL" id="PGOL01000566">
    <property type="protein sequence ID" value="PKI68224.1"/>
    <property type="molecule type" value="Genomic_DNA"/>
</dbReference>
<accession>A0A2I0KI75</accession>
<dbReference type="Proteomes" id="UP000233551">
    <property type="component" value="Unassembled WGS sequence"/>
</dbReference>
<sequence length="178" mass="19878">MGAYDMIVHLRQLYQEQAPHERFNVSKALFQAKLTEGSPVGPHVLNMIGYVETLRRLGFSLESISLESHRCFLRALATSTADLEDSSTKLVWIPIEASRVGRLVDDLKDSSLALRVVVCLIYRRLASQLGDCSFVLLEADLAARAALVRRDSASCDAGLELSGRRAYVTHWTWDQSLL</sequence>
<proteinExistence type="predicted"/>
<gene>
    <name evidence="1" type="ORF">CRG98_011360</name>
</gene>
<organism evidence="1 2">
    <name type="scientific">Punica granatum</name>
    <name type="common">Pomegranate</name>
    <dbReference type="NCBI Taxonomy" id="22663"/>
    <lineage>
        <taxon>Eukaryota</taxon>
        <taxon>Viridiplantae</taxon>
        <taxon>Streptophyta</taxon>
        <taxon>Embryophyta</taxon>
        <taxon>Tracheophyta</taxon>
        <taxon>Spermatophyta</taxon>
        <taxon>Magnoliopsida</taxon>
        <taxon>eudicotyledons</taxon>
        <taxon>Gunneridae</taxon>
        <taxon>Pentapetalae</taxon>
        <taxon>rosids</taxon>
        <taxon>malvids</taxon>
        <taxon>Myrtales</taxon>
        <taxon>Lythraceae</taxon>
        <taxon>Punica</taxon>
    </lineage>
</organism>
<evidence type="ECO:0000313" key="1">
    <source>
        <dbReference type="EMBL" id="PKI68224.1"/>
    </source>
</evidence>